<organism evidence="3 4">
    <name type="scientific">Clonostachys solani</name>
    <dbReference type="NCBI Taxonomy" id="160281"/>
    <lineage>
        <taxon>Eukaryota</taxon>
        <taxon>Fungi</taxon>
        <taxon>Dikarya</taxon>
        <taxon>Ascomycota</taxon>
        <taxon>Pezizomycotina</taxon>
        <taxon>Sordariomycetes</taxon>
        <taxon>Hypocreomycetidae</taxon>
        <taxon>Hypocreales</taxon>
        <taxon>Bionectriaceae</taxon>
        <taxon>Clonostachys</taxon>
    </lineage>
</organism>
<protein>
    <recommendedName>
        <fullName evidence="5">Extracellular membrane protein CFEM domain-containing protein</fullName>
    </recommendedName>
</protein>
<feature type="compositionally biased region" description="Polar residues" evidence="1">
    <location>
        <begin position="189"/>
        <end position="198"/>
    </location>
</feature>
<evidence type="ECO:0000256" key="1">
    <source>
        <dbReference type="SAM" id="MobiDB-lite"/>
    </source>
</evidence>
<keyword evidence="2" id="KW-0812">Transmembrane</keyword>
<reference evidence="4" key="1">
    <citation type="submission" date="2019-06" db="EMBL/GenBank/DDBJ databases">
        <authorList>
            <person name="Broberg M."/>
        </authorList>
    </citation>
    <scope>NUCLEOTIDE SEQUENCE [LARGE SCALE GENOMIC DNA]</scope>
</reference>
<feature type="transmembrane region" description="Helical" evidence="2">
    <location>
        <begin position="128"/>
        <end position="151"/>
    </location>
</feature>
<evidence type="ECO:0008006" key="5">
    <source>
        <dbReference type="Google" id="ProtNLM"/>
    </source>
</evidence>
<dbReference type="EMBL" id="CABFOC020000035">
    <property type="protein sequence ID" value="CAH0050301.1"/>
    <property type="molecule type" value="Genomic_DNA"/>
</dbReference>
<feature type="compositionally biased region" description="Polar residues" evidence="1">
    <location>
        <begin position="238"/>
        <end position="258"/>
    </location>
</feature>
<sequence length="276" mass="29887">MSTADPFVQGDNVPECITSCLSKAVASVNCSSTQSCWCTGSNEQGIKDALTTCYKEKPSACPENLFDRMKATVDLICDQQAAANNTLSGTSTSSVSAALPTGTGTLSSSSNLHGDNSSGSESGLSKTAMIGMSVGLGVAGLIIFILLFLFIRERRQRKGMEFQEHSKRSMSKQSTLRPEHMSARDSVATKRTNTQSVDAQIWRPARVLAGDSPPVPTPTIPTSVGTPVRDAHFHDSPQHTPRNATPQRETAQYNQRQNYQDRDNYTDPRLAYELPP</sequence>
<keyword evidence="4" id="KW-1185">Reference proteome</keyword>
<proteinExistence type="predicted"/>
<accession>A0A9P0EEV1</accession>
<dbReference type="Proteomes" id="UP000775872">
    <property type="component" value="Unassembled WGS sequence"/>
</dbReference>
<reference evidence="3 4" key="2">
    <citation type="submission" date="2021-10" db="EMBL/GenBank/DDBJ databases">
        <authorList>
            <person name="Piombo E."/>
        </authorList>
    </citation>
    <scope>NUCLEOTIDE SEQUENCE [LARGE SCALE GENOMIC DNA]</scope>
</reference>
<evidence type="ECO:0000313" key="3">
    <source>
        <dbReference type="EMBL" id="CAH0050301.1"/>
    </source>
</evidence>
<keyword evidence="2" id="KW-1133">Transmembrane helix</keyword>
<keyword evidence="2" id="KW-0472">Membrane</keyword>
<comment type="caution">
    <text evidence="3">The sequence shown here is derived from an EMBL/GenBank/DDBJ whole genome shotgun (WGS) entry which is preliminary data.</text>
</comment>
<dbReference type="AlphaFoldDB" id="A0A9P0EEV1"/>
<gene>
    <name evidence="3" type="ORF">CSOL1703_00002272</name>
</gene>
<name>A0A9P0EEV1_9HYPO</name>
<evidence type="ECO:0000313" key="4">
    <source>
        <dbReference type="Proteomes" id="UP000775872"/>
    </source>
</evidence>
<feature type="region of interest" description="Disordered" evidence="1">
    <location>
        <begin position="160"/>
        <end position="276"/>
    </location>
</feature>
<dbReference type="OrthoDB" id="5145097at2759"/>
<evidence type="ECO:0000256" key="2">
    <source>
        <dbReference type="SAM" id="Phobius"/>
    </source>
</evidence>